<dbReference type="AlphaFoldDB" id="A0A2U2DTW0"/>
<proteinExistence type="predicted"/>
<accession>A0A2U2DTW0</accession>
<protein>
    <recommendedName>
        <fullName evidence="3">DUF1508 domain-containing protein</fullName>
    </recommendedName>
</protein>
<evidence type="ECO:0000313" key="1">
    <source>
        <dbReference type="EMBL" id="PWE56748.1"/>
    </source>
</evidence>
<gene>
    <name evidence="1" type="ORF">DEM27_10315</name>
</gene>
<reference evidence="1 2" key="1">
    <citation type="submission" date="2018-05" db="EMBL/GenBank/DDBJ databases">
        <title>The draft genome of strain NS-104.</title>
        <authorList>
            <person name="Hang P."/>
            <person name="Jiang J."/>
        </authorList>
    </citation>
    <scope>NUCLEOTIDE SEQUENCE [LARGE SCALE GENOMIC DNA]</scope>
    <source>
        <strain evidence="1 2">NS-104</strain>
    </source>
</reference>
<sequence>MENVSHIEIDGGRVTGPTVIEGEFGRRTVPTLIGSFRYFVSVIETDGGRIGMWDGASHEDAVKEAVSLKASFGAARIEDLTGRAA</sequence>
<evidence type="ECO:0008006" key="3">
    <source>
        <dbReference type="Google" id="ProtNLM"/>
    </source>
</evidence>
<dbReference type="EMBL" id="QFBC01000003">
    <property type="protein sequence ID" value="PWE56748.1"/>
    <property type="molecule type" value="Genomic_DNA"/>
</dbReference>
<comment type="caution">
    <text evidence="1">The sequence shown here is derived from an EMBL/GenBank/DDBJ whole genome shotgun (WGS) entry which is preliminary data.</text>
</comment>
<name>A0A2U2DTW0_9HYPH</name>
<organism evidence="1 2">
    <name type="scientific">Metarhizobium album</name>
    <dbReference type="NCBI Taxonomy" id="2182425"/>
    <lineage>
        <taxon>Bacteria</taxon>
        <taxon>Pseudomonadati</taxon>
        <taxon>Pseudomonadota</taxon>
        <taxon>Alphaproteobacteria</taxon>
        <taxon>Hyphomicrobiales</taxon>
        <taxon>Rhizobiaceae</taxon>
        <taxon>Metarhizobium</taxon>
    </lineage>
</organism>
<evidence type="ECO:0000313" key="2">
    <source>
        <dbReference type="Proteomes" id="UP000245252"/>
    </source>
</evidence>
<keyword evidence="2" id="KW-1185">Reference proteome</keyword>
<dbReference type="Proteomes" id="UP000245252">
    <property type="component" value="Unassembled WGS sequence"/>
</dbReference>